<protein>
    <recommendedName>
        <fullName evidence="4">TraB/GumN family protein</fullName>
    </recommendedName>
</protein>
<dbReference type="Proteomes" id="UP000755104">
    <property type="component" value="Unassembled WGS sequence"/>
</dbReference>
<reference evidence="2 3" key="1">
    <citation type="submission" date="2021-08" db="EMBL/GenBank/DDBJ databases">
        <title>Comparative Genomics Analysis of the Genus Qipengyuania Reveals Extensive Genetic Diversity and Metabolic Versatility, Including the Description of Fifteen Novel Species.</title>
        <authorList>
            <person name="Liu Y."/>
        </authorList>
    </citation>
    <scope>NUCLEOTIDE SEQUENCE [LARGE SCALE GENOMIC DNA]</scope>
    <source>
        <strain evidence="2 3">6D47A</strain>
    </source>
</reference>
<feature type="signal peptide" evidence="1">
    <location>
        <begin position="1"/>
        <end position="19"/>
    </location>
</feature>
<evidence type="ECO:0008006" key="4">
    <source>
        <dbReference type="Google" id="ProtNLM"/>
    </source>
</evidence>
<organism evidence="2 3">
    <name type="scientific">Qipengyuania qiaonensis</name>
    <dbReference type="NCBI Taxonomy" id="2867240"/>
    <lineage>
        <taxon>Bacteria</taxon>
        <taxon>Pseudomonadati</taxon>
        <taxon>Pseudomonadota</taxon>
        <taxon>Alphaproteobacteria</taxon>
        <taxon>Sphingomonadales</taxon>
        <taxon>Erythrobacteraceae</taxon>
        <taxon>Qipengyuania</taxon>
    </lineage>
</organism>
<feature type="chain" id="PRO_5046504506" description="TraB/GumN family protein" evidence="1">
    <location>
        <begin position="20"/>
        <end position="364"/>
    </location>
</feature>
<gene>
    <name evidence="2" type="ORF">K3174_06175</name>
</gene>
<sequence>MFRTAVLGVLAAAVAAPLAAGQPQPFDPRDYQDRVAGPPTEVMVLGTAHLGGTPESWDPAVLDTLIEKLAEFRPEIIATEDRPGTTIHKLWAYRSIFPETAATYGGWAMRIAAAAGIGLDMDMPQAEAAARETLLEWPAEPTPADRRRLAALFGAAGDPGSALVQWLRLPESERIAEDGAAKAFVEQLEAYGERHNETVTLSVPLAVRLGLERLHPADSQDDAAMNPRDAEMFFDEVFPSMSERYRADPMLQDTGDPEKMTDPETTIEEYRKLNSQIINERRSAIEWLGVMEREYPRSVGRQRVASWEVRNMRMAANIREASGRVPGGRILVVVGASHKIWLEAYLGMMSDVEIVSTDTLFEEQ</sequence>
<dbReference type="Pfam" id="PF18950">
    <property type="entry name" value="DUF5694"/>
    <property type="match status" value="1"/>
</dbReference>
<proteinExistence type="predicted"/>
<dbReference type="RefSeq" id="WP_221556863.1">
    <property type="nucleotide sequence ID" value="NZ_JAIGNO010000003.1"/>
</dbReference>
<comment type="caution">
    <text evidence="2">The sequence shown here is derived from an EMBL/GenBank/DDBJ whole genome shotgun (WGS) entry which is preliminary data.</text>
</comment>
<evidence type="ECO:0000256" key="1">
    <source>
        <dbReference type="SAM" id="SignalP"/>
    </source>
</evidence>
<accession>A0ABS7J445</accession>
<dbReference type="InterPro" id="IPR043749">
    <property type="entry name" value="DUF5694"/>
</dbReference>
<name>A0ABS7J445_9SPHN</name>
<evidence type="ECO:0000313" key="2">
    <source>
        <dbReference type="EMBL" id="MBX7482110.1"/>
    </source>
</evidence>
<keyword evidence="3" id="KW-1185">Reference proteome</keyword>
<keyword evidence="1" id="KW-0732">Signal</keyword>
<evidence type="ECO:0000313" key="3">
    <source>
        <dbReference type="Proteomes" id="UP000755104"/>
    </source>
</evidence>
<dbReference type="EMBL" id="JAIGNO010000003">
    <property type="protein sequence ID" value="MBX7482110.1"/>
    <property type="molecule type" value="Genomic_DNA"/>
</dbReference>